<evidence type="ECO:0000256" key="1">
    <source>
        <dbReference type="SAM" id="MobiDB-lite"/>
    </source>
</evidence>
<dbReference type="AlphaFoldDB" id="A0A9W9CSA4"/>
<evidence type="ECO:0000313" key="2">
    <source>
        <dbReference type="EMBL" id="KAJ4377769.1"/>
    </source>
</evidence>
<keyword evidence="3" id="KW-1185">Reference proteome</keyword>
<gene>
    <name evidence="2" type="ORF">N0V83_000599</name>
</gene>
<protein>
    <submittedName>
        <fullName evidence="2">Uncharacterized protein</fullName>
    </submittedName>
</protein>
<dbReference type="EMBL" id="JAPEUY010000001">
    <property type="protein sequence ID" value="KAJ4377769.1"/>
    <property type="molecule type" value="Genomic_DNA"/>
</dbReference>
<feature type="region of interest" description="Disordered" evidence="1">
    <location>
        <begin position="40"/>
        <end position="91"/>
    </location>
</feature>
<evidence type="ECO:0000313" key="3">
    <source>
        <dbReference type="Proteomes" id="UP001140560"/>
    </source>
</evidence>
<feature type="compositionally biased region" description="Polar residues" evidence="1">
    <location>
        <begin position="43"/>
        <end position="53"/>
    </location>
</feature>
<dbReference type="Proteomes" id="UP001140560">
    <property type="component" value="Unassembled WGS sequence"/>
</dbReference>
<name>A0A9W9CSA4_9PLEO</name>
<reference evidence="2" key="1">
    <citation type="submission" date="2022-10" db="EMBL/GenBank/DDBJ databases">
        <title>Tapping the CABI collections for fungal endophytes: first genome assemblies for Collariella, Neodidymelliopsis, Ascochyta clinopodiicola, Didymella pomorum, Didymosphaeria variabile, Neocosmospora piperis and Neocucurbitaria cava.</title>
        <authorList>
            <person name="Hill R."/>
        </authorList>
    </citation>
    <scope>NUCLEOTIDE SEQUENCE</scope>
    <source>
        <strain evidence="2">IMI 356814</strain>
    </source>
</reference>
<dbReference type="OrthoDB" id="5341924at2759"/>
<sequence>MSAAHTCFRSVLTQAFRPSNRGIAASSSVAAFLVPALARPSQRPFSSGNNCSKRQPPASQDRIDEPEDVSSSRLPPKATAERIPARIPSPLPDVRGDIQQWLAAIDAFLPVDLQRDPSPTADVSSTVTAIDISRFLTNAQDASHDILSYLGLQEGRWKTVVWIVKKLVEDGRRSIEPSVQPGSSANTIWRGTEHQTLRDLTQNPIRAERGHPLRKLDPSLNGLTSGPNTITLRHVLVKRALGQLWRSLGNMILVATERDSVDEDIIMPHVLEIIAHLHHIGFMPDSVYTYRPHENKYALQQPPTLHMLSSKILTALSDATWKAHEASVVTARKRANASYFLGHEIPGSRYKVEVTEIAPELWLELVLWSCLHGGWTVDGVAILEQLASKRGKDSWALISWREIMQAQQEQMPREMRKPSKAWKLFNVVEDDSASPEDRARTRRTISGEIITSFIDGLLNEMRSGVGQRGIDPNNLISSILVLKRFLEKNNLSLGSTAWDSIIARLLESGGFIPEKRPELLLRIFELATGFGTEVSTANASATVDTEVPYFFEPTTIPLNLLHRAMRAFIDIGDIKGSMATLMLLQQHTDHNKQKSVQQFFELLRSAPPSRKDEPFTSRLPPVEFPVFDAHLPVPLLARLLDLATESKLYDLGRWFLFSEDLDGPLIGPELYNHRNIAAAIVRFGTLAGENGLVVDIVKKVGTWNAKHKQQRMPAEILTALLCCQFKLHRWESVRGMQSYVRETKTFRPRPVILSTFAAELLRTSAGPEETKRQAQEAFRRLLFEWEDLILSNMSNELYCILSIVSTVDSEWKRYCSPFLAFSSRQAIKLSTDDFNQVLSGVIDGYGISKGKDIVERWCYVLPAAFEPYRAPGGLPTMPHFRVGKGNEYENRPEDIELVQESGARLILQGRVSPNRQTIWIIIRKVQEEVDKWGQLGEEVPAAAQAEVRDTLKWASRLLHYLGFNHEDMIRDLGCSLAELAELEAPVAPSSLGPEAGGAK</sequence>
<comment type="caution">
    <text evidence="2">The sequence shown here is derived from an EMBL/GenBank/DDBJ whole genome shotgun (WGS) entry which is preliminary data.</text>
</comment>
<organism evidence="2 3">
    <name type="scientific">Neocucurbitaria cava</name>
    <dbReference type="NCBI Taxonomy" id="798079"/>
    <lineage>
        <taxon>Eukaryota</taxon>
        <taxon>Fungi</taxon>
        <taxon>Dikarya</taxon>
        <taxon>Ascomycota</taxon>
        <taxon>Pezizomycotina</taxon>
        <taxon>Dothideomycetes</taxon>
        <taxon>Pleosporomycetidae</taxon>
        <taxon>Pleosporales</taxon>
        <taxon>Pleosporineae</taxon>
        <taxon>Cucurbitariaceae</taxon>
        <taxon>Neocucurbitaria</taxon>
    </lineage>
</organism>
<proteinExistence type="predicted"/>
<accession>A0A9W9CSA4</accession>